<dbReference type="GO" id="GO:0003677">
    <property type="term" value="F:DNA binding"/>
    <property type="evidence" value="ECO:0007669"/>
    <property type="project" value="UniProtKB-KW"/>
</dbReference>
<accession>F8CNB8</accession>
<keyword evidence="3" id="KW-0238">DNA-binding</keyword>
<evidence type="ECO:0000256" key="3">
    <source>
        <dbReference type="ARBA" id="ARBA00023125"/>
    </source>
</evidence>
<evidence type="ECO:0000256" key="4">
    <source>
        <dbReference type="SAM" id="Coils"/>
    </source>
</evidence>
<dbReference type="Pfam" id="PF01420">
    <property type="entry name" value="Methylase_S"/>
    <property type="match status" value="1"/>
</dbReference>
<evidence type="ECO:0000256" key="1">
    <source>
        <dbReference type="ARBA" id="ARBA00010923"/>
    </source>
</evidence>
<feature type="region of interest" description="Disordered" evidence="5">
    <location>
        <begin position="463"/>
        <end position="505"/>
    </location>
</feature>
<dbReference type="eggNOG" id="COG0732">
    <property type="taxonomic scope" value="Bacteria"/>
</dbReference>
<dbReference type="PANTHER" id="PTHR43140:SF1">
    <property type="entry name" value="TYPE I RESTRICTION ENZYME ECOKI SPECIFICITY SUBUNIT"/>
    <property type="match status" value="1"/>
</dbReference>
<evidence type="ECO:0000256" key="5">
    <source>
        <dbReference type="SAM" id="MobiDB-lite"/>
    </source>
</evidence>
<dbReference type="REBASE" id="37566">
    <property type="entry name" value="S.MfuHW1ORF36130P"/>
</dbReference>
<dbReference type="CDD" id="cd17254">
    <property type="entry name" value="RMtype1_S_FclI-TRD1-CR1_like"/>
    <property type="match status" value="1"/>
</dbReference>
<dbReference type="CDD" id="cd17261">
    <property type="entry name" value="RMtype1_S_EcoKI-TRD2-CR2_like"/>
    <property type="match status" value="1"/>
</dbReference>
<keyword evidence="2" id="KW-0680">Restriction system</keyword>
<protein>
    <submittedName>
        <fullName evidence="7">Restriction modification system DNA specificity domain-containing protein</fullName>
    </submittedName>
</protein>
<dbReference type="STRING" id="483219.LILAB_36125"/>
<dbReference type="AlphaFoldDB" id="F8CNB8"/>
<reference evidence="7 8" key="1">
    <citation type="journal article" date="2011" name="J. Bacteriol.">
        <title>Genome sequence of the halotolerant marine bacterium Myxococcus fulvus HW-1.</title>
        <authorList>
            <person name="Li Z.F."/>
            <person name="Li X."/>
            <person name="Liu H."/>
            <person name="Liu X."/>
            <person name="Han K."/>
            <person name="Wu Z.H."/>
            <person name="Hu W."/>
            <person name="Li F.F."/>
            <person name="Li Y.Z."/>
        </authorList>
    </citation>
    <scope>NUCLEOTIDE SEQUENCE [LARGE SCALE GENOMIC DNA]</scope>
    <source>
        <strain evidence="8">ATCC BAA-855 / HW-1</strain>
    </source>
</reference>
<name>F8CNB8_MYXFH</name>
<feature type="compositionally biased region" description="Basic and acidic residues" evidence="5">
    <location>
        <begin position="480"/>
        <end position="494"/>
    </location>
</feature>
<feature type="coiled-coil region" evidence="4">
    <location>
        <begin position="158"/>
        <end position="185"/>
    </location>
</feature>
<dbReference type="InterPro" id="IPR000055">
    <property type="entry name" value="Restrct_endonuc_typeI_TRD"/>
</dbReference>
<evidence type="ECO:0000256" key="2">
    <source>
        <dbReference type="ARBA" id="ARBA00022747"/>
    </source>
</evidence>
<feature type="compositionally biased region" description="Basic residues" evidence="5">
    <location>
        <begin position="495"/>
        <end position="505"/>
    </location>
</feature>
<dbReference type="Gene3D" id="3.90.220.20">
    <property type="entry name" value="DNA methylase specificity domains"/>
    <property type="match status" value="2"/>
</dbReference>
<dbReference type="KEGG" id="mfu:LILAB_36125"/>
<proteinExistence type="inferred from homology"/>
<organism evidence="7 8">
    <name type="scientific">Myxococcus fulvus (strain ATCC BAA-855 / HW-1)</name>
    <dbReference type="NCBI Taxonomy" id="483219"/>
    <lineage>
        <taxon>Bacteria</taxon>
        <taxon>Pseudomonadati</taxon>
        <taxon>Myxococcota</taxon>
        <taxon>Myxococcia</taxon>
        <taxon>Myxococcales</taxon>
        <taxon>Cystobacterineae</taxon>
        <taxon>Myxococcaceae</taxon>
        <taxon>Myxococcus</taxon>
    </lineage>
</organism>
<sequence length="505" mass="56200">MLPPGWGTARIGDLCQLINGRAFKPTDWAKSGLPIVRIQNLNDPSSSFNYFNKEVDPRFLIGKGELLFAWSGTPGTSFGAHIWSGGPAVLNQHIFRVLINERFLDKTYLKFALNHRVATFIEKAHGGVGLRHITKGKFEETDLPVPPLNEQRRIVAMLEALLTRSRRAKEALDAIQAQLERFRKSVLAAAFQGDLTHDWRAANPDVEPASKLLERLRYERRLGWESAELERLLAKGRKPSDDGWKERYDEPVQLDAPALPELPTGWSWAPLDLLLTALRNGIAAKPDRESGLPILRISAVRPMSVDLADVRYLPKSDEHFPNLLKEGDLLFTRYNGNAELVGSCAVVRGLRCPTVYPDKLIRGRVVEGHVLPELVAMAANCGASRAFINERSKSAAGQVGISGSDLKKVPIPIPPLAEQRVLVDRVNRAFAKAASIDEAVRSAVASIPRMDASIMTKAFRGELVPQEPTDEPASVLLQRIRTERDQPADNEPRPHPKRRRETRVA</sequence>
<dbReference type="SUPFAM" id="SSF116734">
    <property type="entry name" value="DNA methylase specificity domain"/>
    <property type="match status" value="2"/>
</dbReference>
<gene>
    <name evidence="7" type="ordered locus">LILAB_36125</name>
</gene>
<keyword evidence="4" id="KW-0175">Coiled coil</keyword>
<evidence type="ECO:0000313" key="8">
    <source>
        <dbReference type="Proteomes" id="UP000000488"/>
    </source>
</evidence>
<comment type="similarity">
    <text evidence="1">Belongs to the type-I restriction system S methylase family.</text>
</comment>
<dbReference type="InterPro" id="IPR051212">
    <property type="entry name" value="Type-I_RE_S_subunit"/>
</dbReference>
<dbReference type="InterPro" id="IPR044946">
    <property type="entry name" value="Restrct_endonuc_typeI_TRD_sf"/>
</dbReference>
<dbReference type="EMBL" id="CP002830">
    <property type="protein sequence ID" value="AEI69102.1"/>
    <property type="molecule type" value="Genomic_DNA"/>
</dbReference>
<dbReference type="Proteomes" id="UP000000488">
    <property type="component" value="Chromosome"/>
</dbReference>
<evidence type="ECO:0000259" key="6">
    <source>
        <dbReference type="Pfam" id="PF01420"/>
    </source>
</evidence>
<feature type="domain" description="Type I restriction modification DNA specificity" evidence="6">
    <location>
        <begin position="5"/>
        <end position="163"/>
    </location>
</feature>
<dbReference type="GO" id="GO:0009307">
    <property type="term" value="P:DNA restriction-modification system"/>
    <property type="evidence" value="ECO:0007669"/>
    <property type="project" value="UniProtKB-KW"/>
</dbReference>
<dbReference type="PANTHER" id="PTHR43140">
    <property type="entry name" value="TYPE-1 RESTRICTION ENZYME ECOKI SPECIFICITY PROTEIN"/>
    <property type="match status" value="1"/>
</dbReference>
<dbReference type="HOGENOM" id="CLU_021095_10_2_7"/>
<evidence type="ECO:0000313" key="7">
    <source>
        <dbReference type="EMBL" id="AEI69102.1"/>
    </source>
</evidence>